<dbReference type="Proteomes" id="UP001597114">
    <property type="component" value="Unassembled WGS sequence"/>
</dbReference>
<feature type="region of interest" description="Disordered" evidence="5">
    <location>
        <begin position="216"/>
        <end position="236"/>
    </location>
</feature>
<dbReference type="PRINTS" id="PR00455">
    <property type="entry name" value="HTHTETR"/>
</dbReference>
<dbReference type="InterPro" id="IPR050109">
    <property type="entry name" value="HTH-type_TetR-like_transc_reg"/>
</dbReference>
<feature type="domain" description="HTH tetR-type" evidence="6">
    <location>
        <begin position="14"/>
        <end position="73"/>
    </location>
</feature>
<accession>A0ABW4ENJ6</accession>
<dbReference type="SUPFAM" id="SSF46689">
    <property type="entry name" value="Homeodomain-like"/>
    <property type="match status" value="1"/>
</dbReference>
<dbReference type="EMBL" id="JBHUCO010000006">
    <property type="protein sequence ID" value="MFD1517116.1"/>
    <property type="molecule type" value="Genomic_DNA"/>
</dbReference>
<gene>
    <name evidence="7" type="ORF">ACFSJD_06450</name>
</gene>
<proteinExistence type="predicted"/>
<evidence type="ECO:0000256" key="2">
    <source>
        <dbReference type="ARBA" id="ARBA00023125"/>
    </source>
</evidence>
<evidence type="ECO:0000256" key="5">
    <source>
        <dbReference type="SAM" id="MobiDB-lite"/>
    </source>
</evidence>
<comment type="caution">
    <text evidence="7">The sequence shown here is derived from an EMBL/GenBank/DDBJ whole genome shotgun (WGS) entry which is preliminary data.</text>
</comment>
<feature type="compositionally biased region" description="Polar residues" evidence="5">
    <location>
        <begin position="222"/>
        <end position="236"/>
    </location>
</feature>
<evidence type="ECO:0000256" key="4">
    <source>
        <dbReference type="PROSITE-ProRule" id="PRU00335"/>
    </source>
</evidence>
<sequence>MISEGRRAPRMAPEARRAAIVAATRPLVQRQGTAVTTRQIAAAAGIAEGTIFRVFPDKESVVEAVVADAFDPAPALRELAAVDRSLPLRERLTAGVTVLQRRMAEVFGLLNALGWTRTPPREGRPSPPAGQNPSEINDAFHAAVIDLVGQDACRLRVPPAEFAHVLRLLVFSGTHPLIAGGRELEAEQIVSILLDGLASPGHVTDSADSVRLLASAPRQATAGRSPSCPTDTSDRC</sequence>
<dbReference type="Pfam" id="PF00440">
    <property type="entry name" value="TetR_N"/>
    <property type="match status" value="1"/>
</dbReference>
<keyword evidence="8" id="KW-1185">Reference proteome</keyword>
<dbReference type="PROSITE" id="PS50977">
    <property type="entry name" value="HTH_TETR_2"/>
    <property type="match status" value="1"/>
</dbReference>
<dbReference type="InterPro" id="IPR009057">
    <property type="entry name" value="Homeodomain-like_sf"/>
</dbReference>
<evidence type="ECO:0000256" key="1">
    <source>
        <dbReference type="ARBA" id="ARBA00023015"/>
    </source>
</evidence>
<evidence type="ECO:0000259" key="6">
    <source>
        <dbReference type="PROSITE" id="PS50977"/>
    </source>
</evidence>
<evidence type="ECO:0000313" key="8">
    <source>
        <dbReference type="Proteomes" id="UP001597114"/>
    </source>
</evidence>
<feature type="DNA-binding region" description="H-T-H motif" evidence="4">
    <location>
        <begin position="36"/>
        <end position="55"/>
    </location>
</feature>
<dbReference type="PANTHER" id="PTHR30055">
    <property type="entry name" value="HTH-TYPE TRANSCRIPTIONAL REGULATOR RUTR"/>
    <property type="match status" value="1"/>
</dbReference>
<dbReference type="Gene3D" id="1.10.357.10">
    <property type="entry name" value="Tetracycline Repressor, domain 2"/>
    <property type="match status" value="1"/>
</dbReference>
<evidence type="ECO:0000256" key="3">
    <source>
        <dbReference type="ARBA" id="ARBA00023163"/>
    </source>
</evidence>
<evidence type="ECO:0000313" key="7">
    <source>
        <dbReference type="EMBL" id="MFD1517116.1"/>
    </source>
</evidence>
<keyword evidence="2 4" id="KW-0238">DNA-binding</keyword>
<name>A0ABW4ENJ6_9PSEU</name>
<dbReference type="PANTHER" id="PTHR30055:SF234">
    <property type="entry name" value="HTH-TYPE TRANSCRIPTIONAL REGULATOR BETI"/>
    <property type="match status" value="1"/>
</dbReference>
<keyword evidence="1" id="KW-0805">Transcription regulation</keyword>
<dbReference type="InterPro" id="IPR001647">
    <property type="entry name" value="HTH_TetR"/>
</dbReference>
<protein>
    <submittedName>
        <fullName evidence="7">TetR/AcrR family transcriptional regulator</fullName>
    </submittedName>
</protein>
<dbReference type="RefSeq" id="WP_344729310.1">
    <property type="nucleotide sequence ID" value="NZ_BAAAUS010000059.1"/>
</dbReference>
<reference evidence="8" key="1">
    <citation type="journal article" date="2019" name="Int. J. Syst. Evol. Microbiol.">
        <title>The Global Catalogue of Microorganisms (GCM) 10K type strain sequencing project: providing services to taxonomists for standard genome sequencing and annotation.</title>
        <authorList>
            <consortium name="The Broad Institute Genomics Platform"/>
            <consortium name="The Broad Institute Genome Sequencing Center for Infectious Disease"/>
            <person name="Wu L."/>
            <person name="Ma J."/>
        </authorList>
    </citation>
    <scope>NUCLEOTIDE SEQUENCE [LARGE SCALE GENOMIC DNA]</scope>
    <source>
        <strain evidence="8">CCM 7043</strain>
    </source>
</reference>
<organism evidence="7 8">
    <name type="scientific">Pseudonocardia yunnanensis</name>
    <dbReference type="NCBI Taxonomy" id="58107"/>
    <lineage>
        <taxon>Bacteria</taxon>
        <taxon>Bacillati</taxon>
        <taxon>Actinomycetota</taxon>
        <taxon>Actinomycetes</taxon>
        <taxon>Pseudonocardiales</taxon>
        <taxon>Pseudonocardiaceae</taxon>
        <taxon>Pseudonocardia</taxon>
    </lineage>
</organism>
<keyword evidence="3" id="KW-0804">Transcription</keyword>